<keyword evidence="4" id="KW-1185">Reference proteome</keyword>
<evidence type="ECO:0000313" key="3">
    <source>
        <dbReference type="EMBL" id="MBK1828143.1"/>
    </source>
</evidence>
<keyword evidence="2" id="KW-0812">Transmembrane</keyword>
<accession>A0A934RCH1</accession>
<feature type="compositionally biased region" description="Acidic residues" evidence="1">
    <location>
        <begin position="8"/>
        <end position="32"/>
    </location>
</feature>
<evidence type="ECO:0000256" key="1">
    <source>
        <dbReference type="SAM" id="MobiDB-lite"/>
    </source>
</evidence>
<keyword evidence="2" id="KW-0472">Membrane</keyword>
<feature type="transmembrane region" description="Helical" evidence="2">
    <location>
        <begin position="39"/>
        <end position="64"/>
    </location>
</feature>
<feature type="region of interest" description="Disordered" evidence="1">
    <location>
        <begin position="1"/>
        <end position="34"/>
    </location>
</feature>
<gene>
    <name evidence="3" type="ORF">JIN81_14010</name>
</gene>
<organism evidence="3 4">
    <name type="scientific">Haloferula rosea</name>
    <dbReference type="NCBI Taxonomy" id="490093"/>
    <lineage>
        <taxon>Bacteria</taxon>
        <taxon>Pseudomonadati</taxon>
        <taxon>Verrucomicrobiota</taxon>
        <taxon>Verrucomicrobiia</taxon>
        <taxon>Verrucomicrobiales</taxon>
        <taxon>Verrucomicrobiaceae</taxon>
        <taxon>Haloferula</taxon>
    </lineage>
</organism>
<evidence type="ECO:0000256" key="2">
    <source>
        <dbReference type="SAM" id="Phobius"/>
    </source>
</evidence>
<dbReference type="EMBL" id="JAENII010000011">
    <property type="protein sequence ID" value="MBK1828143.1"/>
    <property type="molecule type" value="Genomic_DNA"/>
</dbReference>
<dbReference type="AlphaFoldDB" id="A0A934RCH1"/>
<dbReference type="Proteomes" id="UP000658278">
    <property type="component" value="Unassembled WGS sequence"/>
</dbReference>
<name>A0A934RCH1_9BACT</name>
<keyword evidence="2" id="KW-1133">Transmembrane helix</keyword>
<reference evidence="3" key="1">
    <citation type="submission" date="2021-01" db="EMBL/GenBank/DDBJ databases">
        <title>Modified the classification status of verrucomicrobia.</title>
        <authorList>
            <person name="Feng X."/>
        </authorList>
    </citation>
    <scope>NUCLEOTIDE SEQUENCE</scope>
    <source>
        <strain evidence="3">KCTC 22201</strain>
    </source>
</reference>
<proteinExistence type="predicted"/>
<evidence type="ECO:0000313" key="4">
    <source>
        <dbReference type="Proteomes" id="UP000658278"/>
    </source>
</evidence>
<comment type="caution">
    <text evidence="3">The sequence shown here is derived from an EMBL/GenBank/DDBJ whole genome shotgun (WGS) entry which is preliminary data.</text>
</comment>
<protein>
    <submittedName>
        <fullName evidence="3">Uncharacterized protein</fullName>
    </submittedName>
</protein>
<sequence>MNDQDQPQGDDSDWNEEPEDDDWGDAPDEDPESVPTKRFWSLGMIVLWIVMILLAIGVSLPLFLRRSCGDGMSRTMAISNARQVGLALLEFDQEFGKFPDESTVDAVLRGTGTDLDLAGQSSNALFRQLIAYGIQSEDIFHCKHPRAVRPDNIITPGEALKPGEVGFSYVAGLDSSQAAGLPLIAAPMKEGTTSFHEDGFAGKVVVLRLDLSASALELGDADGGVVTEDGKALFDPESGLWPEGYELDLRHPEFPRARAGAPGE</sequence>
<dbReference type="RefSeq" id="WP_200280937.1">
    <property type="nucleotide sequence ID" value="NZ_JAENII010000011.1"/>
</dbReference>